<proteinExistence type="predicted"/>
<dbReference type="GeneID" id="11263467"/>
<protein>
    <submittedName>
        <fullName evidence="1">Uncharacterized protein</fullName>
    </submittedName>
</protein>
<name>G4RNI8_THETK</name>
<reference evidence="1 2" key="1">
    <citation type="journal article" date="2011" name="PLoS ONE">
        <title>The complete genome sequence of Thermoproteus tenax: a physiologically versatile member of the Crenarchaeota.</title>
        <authorList>
            <person name="Siebers B."/>
            <person name="Zaparty M."/>
            <person name="Raddatz G."/>
            <person name="Tjaden B."/>
            <person name="Albers S.V."/>
            <person name="Bell S.D."/>
            <person name="Blombach F."/>
            <person name="Kletzin A."/>
            <person name="Kyrpides N."/>
            <person name="Lanz C."/>
            <person name="Plagens A."/>
            <person name="Rampp M."/>
            <person name="Rosinus A."/>
            <person name="von Jan M."/>
            <person name="Makarova K.S."/>
            <person name="Klenk H.P."/>
            <person name="Schuster S.C."/>
            <person name="Hensel R."/>
        </authorList>
    </citation>
    <scope>NUCLEOTIDE SEQUENCE [LARGE SCALE GENOMIC DNA]</scope>
    <source>
        <strain evidence="2">ATCC 35583 / DSM 2078 / JCM 9277 / NBRC 100435 / Kra 1</strain>
    </source>
</reference>
<dbReference type="RefSeq" id="WP_014126389.1">
    <property type="nucleotide sequence ID" value="NC_016070.1"/>
</dbReference>
<evidence type="ECO:0000313" key="1">
    <source>
        <dbReference type="EMBL" id="CCC81132.1"/>
    </source>
</evidence>
<dbReference type="AlphaFoldDB" id="G4RNI8"/>
<dbReference type="EMBL" id="FN869859">
    <property type="protein sequence ID" value="CCC81132.1"/>
    <property type="molecule type" value="Genomic_DNA"/>
</dbReference>
<dbReference type="Proteomes" id="UP000002654">
    <property type="component" value="Chromosome"/>
</dbReference>
<evidence type="ECO:0000313" key="2">
    <source>
        <dbReference type="Proteomes" id="UP000002654"/>
    </source>
</evidence>
<dbReference type="KEGG" id="ttn:TTX_0465"/>
<dbReference type="STRING" id="768679.TTX_0465"/>
<sequence length="122" mass="13305">MDLLSEGDVEIETDEGSLVVQFPSHKLLDKDPHEAAEWLVQIAEASRARLAIVGGEGKIYGAALPAREASQELLERFRRGIVKVRGEYIGMFSQVPVEEPAAGLGQALSFLRNGSFERVVSP</sequence>
<dbReference type="PaxDb" id="768679-TTX_0465"/>
<organism evidence="1 2">
    <name type="scientific">Thermoproteus tenax (strain ATCC 35583 / DSM 2078 / JCM 9277 / NBRC 100435 / Kra 1)</name>
    <dbReference type="NCBI Taxonomy" id="768679"/>
    <lineage>
        <taxon>Archaea</taxon>
        <taxon>Thermoproteota</taxon>
        <taxon>Thermoprotei</taxon>
        <taxon>Thermoproteales</taxon>
        <taxon>Thermoproteaceae</taxon>
        <taxon>Thermoproteus</taxon>
    </lineage>
</organism>
<keyword evidence="2" id="KW-1185">Reference proteome</keyword>
<gene>
    <name evidence="1" type="ordered locus">TTX_0465</name>
</gene>
<dbReference type="PATRIC" id="fig|768679.9.peg.481"/>
<dbReference type="HOGENOM" id="CLU_2021636_0_0_2"/>
<accession>G4RNI8</accession>